<evidence type="ECO:0000313" key="1">
    <source>
        <dbReference type="EMBL" id="CAB4128829.1"/>
    </source>
</evidence>
<name>A0A6J5LAH3_9CAUD</name>
<proteinExistence type="predicted"/>
<protein>
    <submittedName>
        <fullName evidence="1">Uncharacterized protein</fullName>
    </submittedName>
</protein>
<dbReference type="EMBL" id="LR796230">
    <property type="protein sequence ID" value="CAB4128829.1"/>
    <property type="molecule type" value="Genomic_DNA"/>
</dbReference>
<reference evidence="1" key="1">
    <citation type="submission" date="2020-04" db="EMBL/GenBank/DDBJ databases">
        <authorList>
            <person name="Chiriac C."/>
            <person name="Salcher M."/>
            <person name="Ghai R."/>
            <person name="Kavagutti S V."/>
        </authorList>
    </citation>
    <scope>NUCLEOTIDE SEQUENCE</scope>
</reference>
<accession>A0A6J5LAH3</accession>
<gene>
    <name evidence="1" type="ORF">UFOVP114_87</name>
</gene>
<organism evidence="1">
    <name type="scientific">uncultured Caudovirales phage</name>
    <dbReference type="NCBI Taxonomy" id="2100421"/>
    <lineage>
        <taxon>Viruses</taxon>
        <taxon>Duplodnaviria</taxon>
        <taxon>Heunggongvirae</taxon>
        <taxon>Uroviricota</taxon>
        <taxon>Caudoviricetes</taxon>
        <taxon>Peduoviridae</taxon>
        <taxon>Maltschvirus</taxon>
        <taxon>Maltschvirus maltsch</taxon>
    </lineage>
</organism>
<sequence length="81" mass="8899">MSTQETQAARIGQRLHLPVKADPVARELYDVYSPVLDTKAAAARFTAYWSKAYGVHTLTPDLVRVGLDEMALRVDRLAAAA</sequence>